<feature type="domain" description="Cationic amino acid transporter C-terminal" evidence="3">
    <location>
        <begin position="120"/>
        <end position="170"/>
    </location>
</feature>
<keyword evidence="1" id="KW-0813">Transport</keyword>
<name>A0ABU5ZMK5_9BACL</name>
<feature type="transmembrane region" description="Helical" evidence="2">
    <location>
        <begin position="148"/>
        <end position="167"/>
    </location>
</feature>
<evidence type="ECO:0000313" key="4">
    <source>
        <dbReference type="EMBL" id="MEB3103492.1"/>
    </source>
</evidence>
<dbReference type="InterPro" id="IPR029485">
    <property type="entry name" value="CAT_C"/>
</dbReference>
<comment type="caution">
    <text evidence="4">The sequence shown here is derived from an EMBL/GenBank/DDBJ whole genome shotgun (WGS) entry which is preliminary data.</text>
</comment>
<accession>A0ABU5ZMK5</accession>
<evidence type="ECO:0000259" key="3">
    <source>
        <dbReference type="Pfam" id="PF13906"/>
    </source>
</evidence>
<reference evidence="4" key="1">
    <citation type="submission" date="2023-12" db="EMBL/GenBank/DDBJ databases">
        <title>Fervidustalea candida gen. nov., sp. nov., a novel member of the family Paenibacillaceae isolated from a geothermal area.</title>
        <authorList>
            <person name="Li W.-J."/>
            <person name="Jiao J.-Y."/>
            <person name="Chen Y."/>
        </authorList>
    </citation>
    <scope>NUCLEOTIDE SEQUENCE</scope>
    <source>
        <strain evidence="4">SYSU GA230002</strain>
    </source>
</reference>
<protein>
    <submittedName>
        <fullName evidence="4">Amino acid permease</fullName>
    </submittedName>
</protein>
<feature type="transmembrane region" description="Helical" evidence="2">
    <location>
        <begin position="13"/>
        <end position="36"/>
    </location>
</feature>
<feature type="transmembrane region" description="Helical" evidence="2">
    <location>
        <begin position="67"/>
        <end position="87"/>
    </location>
</feature>
<proteinExistence type="predicted"/>
<dbReference type="Proteomes" id="UP001310386">
    <property type="component" value="Unassembled WGS sequence"/>
</dbReference>
<dbReference type="EMBL" id="JAYJLD010000037">
    <property type="protein sequence ID" value="MEB3103492.1"/>
    <property type="molecule type" value="Genomic_DNA"/>
</dbReference>
<organism evidence="4 5">
    <name type="scientific">Ferviditalea candida</name>
    <dbReference type="NCBI Taxonomy" id="3108399"/>
    <lineage>
        <taxon>Bacteria</taxon>
        <taxon>Bacillati</taxon>
        <taxon>Bacillota</taxon>
        <taxon>Bacilli</taxon>
        <taxon>Bacillales</taxon>
        <taxon>Paenibacillaceae</taxon>
        <taxon>Ferviditalea</taxon>
    </lineage>
</organism>
<dbReference type="PANTHER" id="PTHR43243:SF4">
    <property type="entry name" value="CATIONIC AMINO ACID TRANSPORTER 4"/>
    <property type="match status" value="1"/>
</dbReference>
<dbReference type="Pfam" id="PF13906">
    <property type="entry name" value="AA_permease_C"/>
    <property type="match status" value="1"/>
</dbReference>
<evidence type="ECO:0000256" key="2">
    <source>
        <dbReference type="SAM" id="Phobius"/>
    </source>
</evidence>
<sequence length="207" mass="22963">MRAYSFLQTGVKWASAFISVGALAGLTSVLLVSLYGQSRSFFAMSRDGLLPKRYCAIHPRFGTPHKITAVVGGFVSLLSAFVPIGIIAEMANIGTLSAFVLSAAGVIILRITHPELHRPFKIPWGPVFPVLSILFSIYLMLILSEMTWIRFAVWMGAGLLIYGGYGFRHSRLGGEGSYPMSSDRFKFAYVCNKVWLWTKGMYLKPRK</sequence>
<gene>
    <name evidence="4" type="ORF">VF724_17805</name>
</gene>
<keyword evidence="5" id="KW-1185">Reference proteome</keyword>
<dbReference type="RefSeq" id="WP_371755618.1">
    <property type="nucleotide sequence ID" value="NZ_JAYJLD010000037.1"/>
</dbReference>
<evidence type="ECO:0000313" key="5">
    <source>
        <dbReference type="Proteomes" id="UP001310386"/>
    </source>
</evidence>
<keyword evidence="2" id="KW-0812">Transmembrane</keyword>
<evidence type="ECO:0000256" key="1">
    <source>
        <dbReference type="ARBA" id="ARBA00022448"/>
    </source>
</evidence>
<dbReference type="PANTHER" id="PTHR43243">
    <property type="entry name" value="INNER MEMBRANE TRANSPORTER YGJI-RELATED"/>
    <property type="match status" value="1"/>
</dbReference>
<feature type="transmembrane region" description="Helical" evidence="2">
    <location>
        <begin position="124"/>
        <end position="142"/>
    </location>
</feature>
<dbReference type="Gene3D" id="1.20.1740.10">
    <property type="entry name" value="Amino acid/polyamine transporter I"/>
    <property type="match status" value="1"/>
</dbReference>
<feature type="transmembrane region" description="Helical" evidence="2">
    <location>
        <begin position="93"/>
        <end position="112"/>
    </location>
</feature>
<keyword evidence="2" id="KW-1133">Transmembrane helix</keyword>
<keyword evidence="2" id="KW-0472">Membrane</keyword>